<keyword evidence="2" id="KW-1185">Reference proteome</keyword>
<dbReference type="EMBL" id="BSXW01012539">
    <property type="protein sequence ID" value="GMF66086.1"/>
    <property type="molecule type" value="Genomic_DNA"/>
</dbReference>
<name>A0A9W7DDC5_9STRA</name>
<comment type="caution">
    <text evidence="1">The sequence shown here is derived from an EMBL/GenBank/DDBJ whole genome shotgun (WGS) entry which is preliminary data.</text>
</comment>
<evidence type="ECO:0000313" key="2">
    <source>
        <dbReference type="Proteomes" id="UP001165083"/>
    </source>
</evidence>
<dbReference type="AlphaFoldDB" id="A0A9W7DDC5"/>
<proteinExistence type="predicted"/>
<dbReference type="Gene3D" id="2.60.40.150">
    <property type="entry name" value="C2 domain"/>
    <property type="match status" value="1"/>
</dbReference>
<reference evidence="1" key="1">
    <citation type="submission" date="2023-04" db="EMBL/GenBank/DDBJ databases">
        <title>Phytophthora lilii NBRC 32176.</title>
        <authorList>
            <person name="Ichikawa N."/>
            <person name="Sato H."/>
            <person name="Tonouchi N."/>
        </authorList>
    </citation>
    <scope>NUCLEOTIDE SEQUENCE</scope>
    <source>
        <strain evidence="1">NBRC 32176</strain>
    </source>
</reference>
<dbReference type="SUPFAM" id="SSF49562">
    <property type="entry name" value="C2 domain (Calcium/lipid-binding domain, CaLB)"/>
    <property type="match status" value="1"/>
</dbReference>
<gene>
    <name evidence="1" type="ORF">Plil01_001863100</name>
</gene>
<accession>A0A9W7DDC5</accession>
<sequence>MAQNQVSLGSTMARLLDRIGVCHTLGCGIPVPRQSQDFAAMSSYGHSRSSMSHRRSSVSSSVAGASTALRNDAILYLTILSARELRDVQTLGEQDPYCSVYLTTGGKEQEKAAFKTDTHDNGGA</sequence>
<dbReference type="OrthoDB" id="270970at2759"/>
<organism evidence="1 2">
    <name type="scientific">Phytophthora lilii</name>
    <dbReference type="NCBI Taxonomy" id="2077276"/>
    <lineage>
        <taxon>Eukaryota</taxon>
        <taxon>Sar</taxon>
        <taxon>Stramenopiles</taxon>
        <taxon>Oomycota</taxon>
        <taxon>Peronosporomycetes</taxon>
        <taxon>Peronosporales</taxon>
        <taxon>Peronosporaceae</taxon>
        <taxon>Phytophthora</taxon>
    </lineage>
</organism>
<evidence type="ECO:0000313" key="1">
    <source>
        <dbReference type="EMBL" id="GMF66086.1"/>
    </source>
</evidence>
<dbReference type="Proteomes" id="UP001165083">
    <property type="component" value="Unassembled WGS sequence"/>
</dbReference>
<dbReference type="InterPro" id="IPR035892">
    <property type="entry name" value="C2_domain_sf"/>
</dbReference>
<dbReference type="CDD" id="cd00030">
    <property type="entry name" value="C2"/>
    <property type="match status" value="1"/>
</dbReference>
<protein>
    <submittedName>
        <fullName evidence="1">Unnamed protein product</fullName>
    </submittedName>
</protein>